<protein>
    <submittedName>
        <fullName evidence="2">Uncharacterized protein</fullName>
    </submittedName>
</protein>
<accession>A0AAW0CJG6</accession>
<reference evidence="2 3" key="1">
    <citation type="submission" date="2024-01" db="EMBL/GenBank/DDBJ databases">
        <title>A draft genome for a cacao thread blight-causing isolate of Paramarasmius palmivorus.</title>
        <authorList>
            <person name="Baruah I.K."/>
            <person name="Bukari Y."/>
            <person name="Amoako-Attah I."/>
            <person name="Meinhardt L.W."/>
            <person name="Bailey B.A."/>
            <person name="Cohen S.P."/>
        </authorList>
    </citation>
    <scope>NUCLEOTIDE SEQUENCE [LARGE SCALE GENOMIC DNA]</scope>
    <source>
        <strain evidence="2 3">GH-12</strain>
    </source>
</reference>
<evidence type="ECO:0000313" key="3">
    <source>
        <dbReference type="Proteomes" id="UP001383192"/>
    </source>
</evidence>
<proteinExistence type="predicted"/>
<feature type="signal peptide" evidence="1">
    <location>
        <begin position="1"/>
        <end position="18"/>
    </location>
</feature>
<keyword evidence="3" id="KW-1185">Reference proteome</keyword>
<gene>
    <name evidence="2" type="ORF">VNI00_010172</name>
</gene>
<dbReference type="EMBL" id="JAYKXP010000039">
    <property type="protein sequence ID" value="KAK7039267.1"/>
    <property type="molecule type" value="Genomic_DNA"/>
</dbReference>
<feature type="chain" id="PRO_5043810459" evidence="1">
    <location>
        <begin position="19"/>
        <end position="193"/>
    </location>
</feature>
<organism evidence="2 3">
    <name type="scientific">Paramarasmius palmivorus</name>
    <dbReference type="NCBI Taxonomy" id="297713"/>
    <lineage>
        <taxon>Eukaryota</taxon>
        <taxon>Fungi</taxon>
        <taxon>Dikarya</taxon>
        <taxon>Basidiomycota</taxon>
        <taxon>Agaricomycotina</taxon>
        <taxon>Agaricomycetes</taxon>
        <taxon>Agaricomycetidae</taxon>
        <taxon>Agaricales</taxon>
        <taxon>Marasmiineae</taxon>
        <taxon>Marasmiaceae</taxon>
        <taxon>Paramarasmius</taxon>
    </lineage>
</organism>
<sequence length="193" mass="21359">MKLLNTYLAFSAVFSVSATPIENQVGPQLPTDSRAFKEIKNAVAPSNETSEVALSEITYRRPDTTAEAIDARAMDFSERSLPEHSARGIDDGDRGSWTQNTMGAARDKHPGYNGVIVGTKHTVKWEGIEYVDWMQQHVEYHSIVCNTEGTLRYVLYLGKAGDFVLEGDGGYINWALAGKFVRSGPEEKHVVFS</sequence>
<evidence type="ECO:0000256" key="1">
    <source>
        <dbReference type="SAM" id="SignalP"/>
    </source>
</evidence>
<dbReference type="AlphaFoldDB" id="A0AAW0CJG6"/>
<comment type="caution">
    <text evidence="2">The sequence shown here is derived from an EMBL/GenBank/DDBJ whole genome shotgun (WGS) entry which is preliminary data.</text>
</comment>
<evidence type="ECO:0000313" key="2">
    <source>
        <dbReference type="EMBL" id="KAK7039267.1"/>
    </source>
</evidence>
<keyword evidence="1" id="KW-0732">Signal</keyword>
<name>A0AAW0CJG6_9AGAR</name>
<dbReference type="Proteomes" id="UP001383192">
    <property type="component" value="Unassembled WGS sequence"/>
</dbReference>